<dbReference type="PANTHER" id="PTHR30478:SF0">
    <property type="entry name" value="BETA SLIDING CLAMP"/>
    <property type="match status" value="1"/>
</dbReference>
<dbReference type="Gene3D" id="3.70.10.10">
    <property type="match status" value="1"/>
</dbReference>
<dbReference type="GO" id="GO:0006271">
    <property type="term" value="P:DNA strand elongation involved in DNA replication"/>
    <property type="evidence" value="ECO:0007669"/>
    <property type="project" value="TreeGrafter"/>
</dbReference>
<dbReference type="InterPro" id="IPR022635">
    <property type="entry name" value="DNA_polIII_beta_C"/>
</dbReference>
<keyword evidence="6 10" id="KW-0548">Nucleotidyltransferase</keyword>
<dbReference type="PIRSF" id="PIRSF000804">
    <property type="entry name" value="DNA_pol_III_b"/>
    <property type="match status" value="1"/>
</dbReference>
<dbReference type="PANTHER" id="PTHR30478">
    <property type="entry name" value="DNA POLYMERASE III SUBUNIT BETA"/>
    <property type="match status" value="1"/>
</dbReference>
<keyword evidence="8 10" id="KW-0239">DNA-directed DNA polymerase</keyword>
<evidence type="ECO:0000256" key="4">
    <source>
        <dbReference type="ARBA" id="ARBA00022490"/>
    </source>
</evidence>
<dbReference type="KEGG" id="chya:V22_00080"/>
<keyword evidence="9" id="KW-0238">DNA-binding</keyword>
<dbReference type="RefSeq" id="WP_145258619.1">
    <property type="nucleotide sequence ID" value="NZ_CP036316.1"/>
</dbReference>
<dbReference type="InterPro" id="IPR001001">
    <property type="entry name" value="DNA_polIII_beta"/>
</dbReference>
<evidence type="ECO:0000259" key="12">
    <source>
        <dbReference type="Pfam" id="PF02767"/>
    </source>
</evidence>
<dbReference type="Proteomes" id="UP000319976">
    <property type="component" value="Chromosome"/>
</dbReference>
<dbReference type="GO" id="GO:0008408">
    <property type="term" value="F:3'-5' exonuclease activity"/>
    <property type="evidence" value="ECO:0007669"/>
    <property type="project" value="InterPro"/>
</dbReference>
<dbReference type="Pfam" id="PF02767">
    <property type="entry name" value="DNA_pol3_beta_2"/>
    <property type="match status" value="1"/>
</dbReference>
<comment type="function">
    <text evidence="10">Confers DNA tethering and processivity to DNA polymerases and other proteins. Acts as a clamp, forming a ring around DNA (a reaction catalyzed by the clamp-loading complex) which diffuses in an ATP-independent manner freely and bidirectionally along dsDNA. Initially characterized for its ability to contact the catalytic subunit of DNA polymerase III (Pol III), a complex, multichain enzyme responsible for most of the replicative synthesis in bacteria; Pol III exhibits 3'-5' exonuclease proofreading activity. The beta chain is required for initiation of replication as well as for processivity of DNA replication.</text>
</comment>
<dbReference type="GO" id="GO:0003887">
    <property type="term" value="F:DNA-directed DNA polymerase activity"/>
    <property type="evidence" value="ECO:0007669"/>
    <property type="project" value="UniProtKB-UniRule"/>
</dbReference>
<comment type="similarity">
    <text evidence="2 10">Belongs to the beta sliding clamp family.</text>
</comment>
<dbReference type="SMART" id="SM00480">
    <property type="entry name" value="POL3Bc"/>
    <property type="match status" value="1"/>
</dbReference>
<reference evidence="14 15" key="1">
    <citation type="submission" date="2019-02" db="EMBL/GenBank/DDBJ databases">
        <title>Deep-cultivation of Planctomycetes and their phenomic and genomic characterization uncovers novel biology.</title>
        <authorList>
            <person name="Wiegand S."/>
            <person name="Jogler M."/>
            <person name="Boedeker C."/>
            <person name="Pinto D."/>
            <person name="Vollmers J."/>
            <person name="Rivas-Marin E."/>
            <person name="Kohn T."/>
            <person name="Peeters S.H."/>
            <person name="Heuer A."/>
            <person name="Rast P."/>
            <person name="Oberbeckmann S."/>
            <person name="Bunk B."/>
            <person name="Jeske O."/>
            <person name="Meyerdierks A."/>
            <person name="Storesund J.E."/>
            <person name="Kallscheuer N."/>
            <person name="Luecker S."/>
            <person name="Lage O.M."/>
            <person name="Pohl T."/>
            <person name="Merkel B.J."/>
            <person name="Hornburger P."/>
            <person name="Mueller R.-W."/>
            <person name="Bruemmer F."/>
            <person name="Labrenz M."/>
            <person name="Spormann A.M."/>
            <person name="Op den Camp H."/>
            <person name="Overmann J."/>
            <person name="Amann R."/>
            <person name="Jetten M.S.M."/>
            <person name="Mascher T."/>
            <person name="Medema M.H."/>
            <person name="Devos D.P."/>
            <person name="Kaster A.-K."/>
            <person name="Ovreas L."/>
            <person name="Rohde M."/>
            <person name="Galperin M.Y."/>
            <person name="Jogler C."/>
        </authorList>
    </citation>
    <scope>NUCLEOTIDE SEQUENCE [LARGE SCALE GENOMIC DNA]</scope>
    <source>
        <strain evidence="14 15">V22</strain>
    </source>
</reference>
<keyword evidence="5 10" id="KW-0808">Transferase</keyword>
<evidence type="ECO:0000256" key="5">
    <source>
        <dbReference type="ARBA" id="ARBA00022679"/>
    </source>
</evidence>
<evidence type="ECO:0000256" key="7">
    <source>
        <dbReference type="ARBA" id="ARBA00022705"/>
    </source>
</evidence>
<dbReference type="AlphaFoldDB" id="A0A517T362"/>
<dbReference type="GO" id="GO:0005737">
    <property type="term" value="C:cytoplasm"/>
    <property type="evidence" value="ECO:0007669"/>
    <property type="project" value="UniProtKB-SubCell"/>
</dbReference>
<dbReference type="InterPro" id="IPR022634">
    <property type="entry name" value="DNA_polIII_beta_N"/>
</dbReference>
<dbReference type="InterPro" id="IPR022637">
    <property type="entry name" value="DNA_polIII_beta_cen"/>
</dbReference>
<keyword evidence="15" id="KW-1185">Reference proteome</keyword>
<dbReference type="Gene3D" id="3.10.150.10">
    <property type="entry name" value="DNA Polymerase III, subunit A, domain 2"/>
    <property type="match status" value="1"/>
</dbReference>
<organism evidence="14 15">
    <name type="scientific">Calycomorphotria hydatis</name>
    <dbReference type="NCBI Taxonomy" id="2528027"/>
    <lineage>
        <taxon>Bacteria</taxon>
        <taxon>Pseudomonadati</taxon>
        <taxon>Planctomycetota</taxon>
        <taxon>Planctomycetia</taxon>
        <taxon>Planctomycetales</taxon>
        <taxon>Planctomycetaceae</taxon>
        <taxon>Calycomorphotria</taxon>
    </lineage>
</organism>
<evidence type="ECO:0000256" key="10">
    <source>
        <dbReference type="PIRNR" id="PIRNR000804"/>
    </source>
</evidence>
<comment type="subcellular location">
    <subcellularLocation>
        <location evidence="1 10">Cytoplasm</location>
    </subcellularLocation>
</comment>
<dbReference type="NCBIfam" id="TIGR00663">
    <property type="entry name" value="dnan"/>
    <property type="match status" value="1"/>
</dbReference>
<dbReference type="InterPro" id="IPR046938">
    <property type="entry name" value="DNA_clamp_sf"/>
</dbReference>
<dbReference type="EMBL" id="CP036316">
    <property type="protein sequence ID" value="QDT62810.1"/>
    <property type="molecule type" value="Genomic_DNA"/>
</dbReference>
<dbReference type="OrthoDB" id="8421503at2"/>
<dbReference type="Pfam" id="PF02768">
    <property type="entry name" value="DNA_pol3_beta_3"/>
    <property type="match status" value="1"/>
</dbReference>
<feature type="domain" description="DNA polymerase III beta sliding clamp central" evidence="12">
    <location>
        <begin position="130"/>
        <end position="246"/>
    </location>
</feature>
<evidence type="ECO:0000313" key="14">
    <source>
        <dbReference type="EMBL" id="QDT62810.1"/>
    </source>
</evidence>
<dbReference type="Pfam" id="PF00712">
    <property type="entry name" value="DNA_pol3_beta"/>
    <property type="match status" value="1"/>
</dbReference>
<evidence type="ECO:0000256" key="2">
    <source>
        <dbReference type="ARBA" id="ARBA00010752"/>
    </source>
</evidence>
<keyword evidence="7 10" id="KW-0235">DNA replication</keyword>
<gene>
    <name evidence="14" type="primary">dnaN</name>
    <name evidence="14" type="ORF">V22_00080</name>
</gene>
<dbReference type="GO" id="GO:0003677">
    <property type="term" value="F:DNA binding"/>
    <property type="evidence" value="ECO:0007669"/>
    <property type="project" value="UniProtKB-UniRule"/>
</dbReference>
<dbReference type="SUPFAM" id="SSF55979">
    <property type="entry name" value="DNA clamp"/>
    <property type="match status" value="3"/>
</dbReference>
<accession>A0A517T362</accession>
<evidence type="ECO:0000259" key="11">
    <source>
        <dbReference type="Pfam" id="PF00712"/>
    </source>
</evidence>
<name>A0A517T362_9PLAN</name>
<dbReference type="CDD" id="cd00140">
    <property type="entry name" value="beta_clamp"/>
    <property type="match status" value="1"/>
</dbReference>
<evidence type="ECO:0000259" key="13">
    <source>
        <dbReference type="Pfam" id="PF02768"/>
    </source>
</evidence>
<protein>
    <recommendedName>
        <fullName evidence="3 10">Beta sliding clamp</fullName>
    </recommendedName>
</protein>
<evidence type="ECO:0000256" key="6">
    <source>
        <dbReference type="ARBA" id="ARBA00022695"/>
    </source>
</evidence>
<evidence type="ECO:0000256" key="3">
    <source>
        <dbReference type="ARBA" id="ARBA00021035"/>
    </source>
</evidence>
<evidence type="ECO:0000256" key="9">
    <source>
        <dbReference type="ARBA" id="ARBA00023125"/>
    </source>
</evidence>
<comment type="subunit">
    <text evidence="10">Forms a ring-shaped head-to-tail homodimer around DNA.</text>
</comment>
<evidence type="ECO:0000256" key="1">
    <source>
        <dbReference type="ARBA" id="ARBA00004496"/>
    </source>
</evidence>
<evidence type="ECO:0000256" key="8">
    <source>
        <dbReference type="ARBA" id="ARBA00022932"/>
    </source>
</evidence>
<dbReference type="GO" id="GO:0009360">
    <property type="term" value="C:DNA polymerase III complex"/>
    <property type="evidence" value="ECO:0007669"/>
    <property type="project" value="InterPro"/>
</dbReference>
<feature type="domain" description="DNA polymerase III beta sliding clamp N-terminal" evidence="11">
    <location>
        <begin position="1"/>
        <end position="118"/>
    </location>
</feature>
<sequence length="370" mass="40240">MKLQCHRPLLAAAFGTVGGVVPTRSPKEILKNVLLIAEDGKATLIGTDSEIGIRLTIPEVHVEASGQTLLPAARVQQILRELTDDEVRIELEEDAVWIRCGHSEFRLSPENATEFPPVPDFEEANYYALQGGVLKESIRRTVIATDAESTRYALGGVLIEPANDRVTFAATDSRRLSVIHSPCRVEGTLEQVGTGPVIPSKAMSLIASTISDEDAEVHLAIHTNDALVRSGNCTISSRLVQGRFPKYQAVIPDETPISIDMVVGPFFSAVRQAQIVTSEDSRGVDFTFAEGTLTLTSSAADVGQSKIEMPISYDGEAVTITFDPRFVADFLRVLDNETSFVFGLKDGDSQAVMRVGDSFTYVVMPLSRDR</sequence>
<evidence type="ECO:0000313" key="15">
    <source>
        <dbReference type="Proteomes" id="UP000319976"/>
    </source>
</evidence>
<proteinExistence type="inferred from homology"/>
<feature type="domain" description="DNA polymerase III beta sliding clamp C-terminal" evidence="13">
    <location>
        <begin position="249"/>
        <end position="366"/>
    </location>
</feature>
<keyword evidence="4 10" id="KW-0963">Cytoplasm</keyword>